<name>A0A388KM83_CHABU</name>
<feature type="compositionally biased region" description="Basic and acidic residues" evidence="1">
    <location>
        <begin position="285"/>
        <end position="297"/>
    </location>
</feature>
<sequence>MSFLTERALGDHMLAPRGDTSTIRQVHHPRFSPDFLRLAQFFCTTGVYAAAEFRFTGHRQAIVLVEASAIRRLSAPGVSHVFTVVIFSGDIRVISHPRHTTIRTSLREWGQQLATEWNQWLTCSSDNLVPTDDIEVRGLRTGRPASRSREDSSSQREYLDPRRIIDLAFFQPRTASKDEGLTLEEEEEEGIKEGDEEKEEETSEEAGSYSEYSEEESGKEEEEEEEEEDQLEEKEGSEWEALGEEAEHAETRDEDPEVVRRREEIAAGKQPLEFASEVDLPIPKDPAKDPKPPKNDNRNLVAETSSAPARRRRS</sequence>
<dbReference type="EMBL" id="BFEA01000142">
    <property type="protein sequence ID" value="GBG71160.1"/>
    <property type="molecule type" value="Genomic_DNA"/>
</dbReference>
<organism evidence="2 3">
    <name type="scientific">Chara braunii</name>
    <name type="common">Braun's stonewort</name>
    <dbReference type="NCBI Taxonomy" id="69332"/>
    <lineage>
        <taxon>Eukaryota</taxon>
        <taxon>Viridiplantae</taxon>
        <taxon>Streptophyta</taxon>
        <taxon>Charophyceae</taxon>
        <taxon>Charales</taxon>
        <taxon>Characeae</taxon>
        <taxon>Chara</taxon>
    </lineage>
</organism>
<feature type="region of interest" description="Disordered" evidence="1">
    <location>
        <begin position="135"/>
        <end position="157"/>
    </location>
</feature>
<proteinExistence type="predicted"/>
<feature type="compositionally biased region" description="Acidic residues" evidence="1">
    <location>
        <begin position="181"/>
        <end position="204"/>
    </location>
</feature>
<evidence type="ECO:0000313" key="3">
    <source>
        <dbReference type="Proteomes" id="UP000265515"/>
    </source>
</evidence>
<comment type="caution">
    <text evidence="2">The sequence shown here is derived from an EMBL/GenBank/DDBJ whole genome shotgun (WGS) entry which is preliminary data.</text>
</comment>
<feature type="compositionally biased region" description="Basic and acidic residues" evidence="1">
    <location>
        <begin position="245"/>
        <end position="266"/>
    </location>
</feature>
<reference evidence="2 3" key="1">
    <citation type="journal article" date="2018" name="Cell">
        <title>The Chara Genome: Secondary Complexity and Implications for Plant Terrestrialization.</title>
        <authorList>
            <person name="Nishiyama T."/>
            <person name="Sakayama H."/>
            <person name="Vries J.D."/>
            <person name="Buschmann H."/>
            <person name="Saint-Marcoux D."/>
            <person name="Ullrich K.K."/>
            <person name="Haas F.B."/>
            <person name="Vanderstraeten L."/>
            <person name="Becker D."/>
            <person name="Lang D."/>
            <person name="Vosolsobe S."/>
            <person name="Rombauts S."/>
            <person name="Wilhelmsson P.K.I."/>
            <person name="Janitza P."/>
            <person name="Kern R."/>
            <person name="Heyl A."/>
            <person name="Rumpler F."/>
            <person name="Villalobos L.I.A.C."/>
            <person name="Clay J.M."/>
            <person name="Skokan R."/>
            <person name="Toyoda A."/>
            <person name="Suzuki Y."/>
            <person name="Kagoshima H."/>
            <person name="Schijlen E."/>
            <person name="Tajeshwar N."/>
            <person name="Catarino B."/>
            <person name="Hetherington A.J."/>
            <person name="Saltykova A."/>
            <person name="Bonnot C."/>
            <person name="Breuninger H."/>
            <person name="Symeonidi A."/>
            <person name="Radhakrishnan G.V."/>
            <person name="Van Nieuwerburgh F."/>
            <person name="Deforce D."/>
            <person name="Chang C."/>
            <person name="Karol K.G."/>
            <person name="Hedrich R."/>
            <person name="Ulvskov P."/>
            <person name="Glockner G."/>
            <person name="Delwiche C.F."/>
            <person name="Petrasek J."/>
            <person name="Van de Peer Y."/>
            <person name="Friml J."/>
            <person name="Beilby M."/>
            <person name="Dolan L."/>
            <person name="Kohara Y."/>
            <person name="Sugano S."/>
            <person name="Fujiyama A."/>
            <person name="Delaux P.-M."/>
            <person name="Quint M."/>
            <person name="TheiBen G."/>
            <person name="Hagemann M."/>
            <person name="Harholt J."/>
            <person name="Dunand C."/>
            <person name="Zachgo S."/>
            <person name="Langdale J."/>
            <person name="Maumus F."/>
            <person name="Straeten D.V.D."/>
            <person name="Gould S.B."/>
            <person name="Rensing S.A."/>
        </authorList>
    </citation>
    <scope>NUCLEOTIDE SEQUENCE [LARGE SCALE GENOMIC DNA]</scope>
    <source>
        <strain evidence="2 3">S276</strain>
    </source>
</reference>
<feature type="compositionally biased region" description="Acidic residues" evidence="1">
    <location>
        <begin position="212"/>
        <end position="232"/>
    </location>
</feature>
<dbReference type="AlphaFoldDB" id="A0A388KM83"/>
<evidence type="ECO:0000256" key="1">
    <source>
        <dbReference type="SAM" id="MobiDB-lite"/>
    </source>
</evidence>
<dbReference type="Gramene" id="GBG71160">
    <property type="protein sequence ID" value="GBG71160"/>
    <property type="gene ID" value="CBR_g8462"/>
</dbReference>
<accession>A0A388KM83</accession>
<protein>
    <submittedName>
        <fullName evidence="2">Uncharacterized protein</fullName>
    </submittedName>
</protein>
<keyword evidence="3" id="KW-1185">Reference proteome</keyword>
<dbReference type="Proteomes" id="UP000265515">
    <property type="component" value="Unassembled WGS sequence"/>
</dbReference>
<feature type="compositionally biased region" description="Basic and acidic residues" evidence="1">
    <location>
        <begin position="147"/>
        <end position="157"/>
    </location>
</feature>
<evidence type="ECO:0000313" key="2">
    <source>
        <dbReference type="EMBL" id="GBG71160.1"/>
    </source>
</evidence>
<gene>
    <name evidence="2" type="ORF">CBR_g8462</name>
</gene>
<feature type="region of interest" description="Disordered" evidence="1">
    <location>
        <begin position="175"/>
        <end position="314"/>
    </location>
</feature>